<proteinExistence type="inferred from homology"/>
<dbReference type="GO" id="GO:0003735">
    <property type="term" value="F:structural constituent of ribosome"/>
    <property type="evidence" value="ECO:0007669"/>
    <property type="project" value="InterPro"/>
</dbReference>
<reference evidence="5" key="2">
    <citation type="submission" date="2023-05" db="EMBL/GenBank/DDBJ databases">
        <authorList>
            <person name="Schelkunov M.I."/>
        </authorList>
    </citation>
    <scope>NUCLEOTIDE SEQUENCE</scope>
    <source>
        <strain evidence="5">Hsosn_3</strain>
        <tissue evidence="5">Leaf</tissue>
    </source>
</reference>
<dbReference type="EMBL" id="JAUIZM010000004">
    <property type="protein sequence ID" value="KAK1390545.1"/>
    <property type="molecule type" value="Genomic_DNA"/>
</dbReference>
<dbReference type="Gene3D" id="3.30.420.100">
    <property type="match status" value="1"/>
</dbReference>
<keyword evidence="6" id="KW-1185">Reference proteome</keyword>
<dbReference type="Pfam" id="PF00861">
    <property type="entry name" value="Ribosomal_L18p"/>
    <property type="match status" value="1"/>
</dbReference>
<dbReference type="GO" id="GO:0008097">
    <property type="term" value="F:5S rRNA binding"/>
    <property type="evidence" value="ECO:0007669"/>
    <property type="project" value="TreeGrafter"/>
</dbReference>
<dbReference type="GO" id="GO:1990904">
    <property type="term" value="C:ribonucleoprotein complex"/>
    <property type="evidence" value="ECO:0007669"/>
    <property type="project" value="UniProtKB-KW"/>
</dbReference>
<dbReference type="Proteomes" id="UP001237642">
    <property type="component" value="Unassembled WGS sequence"/>
</dbReference>
<evidence type="ECO:0000313" key="5">
    <source>
        <dbReference type="EMBL" id="KAK1390545.1"/>
    </source>
</evidence>
<dbReference type="GO" id="GO:0005840">
    <property type="term" value="C:ribosome"/>
    <property type="evidence" value="ECO:0007669"/>
    <property type="project" value="UniProtKB-KW"/>
</dbReference>
<reference evidence="5" key="1">
    <citation type="submission" date="2023-02" db="EMBL/GenBank/DDBJ databases">
        <title>Genome of toxic invasive species Heracleum sosnowskyi carries increased number of genes despite the absence of recent whole-genome duplications.</title>
        <authorList>
            <person name="Schelkunov M."/>
            <person name="Shtratnikova V."/>
            <person name="Makarenko M."/>
            <person name="Klepikova A."/>
            <person name="Omelchenko D."/>
            <person name="Novikova G."/>
            <person name="Obukhova E."/>
            <person name="Bogdanov V."/>
            <person name="Penin A."/>
            <person name="Logacheva M."/>
        </authorList>
    </citation>
    <scope>NUCLEOTIDE SEQUENCE</scope>
    <source>
        <strain evidence="5">Hsosn_3</strain>
        <tissue evidence="5">Leaf</tissue>
    </source>
</reference>
<keyword evidence="2" id="KW-0689">Ribosomal protein</keyword>
<evidence type="ECO:0000313" key="6">
    <source>
        <dbReference type="Proteomes" id="UP001237642"/>
    </source>
</evidence>
<feature type="region of interest" description="Disordered" evidence="4">
    <location>
        <begin position="154"/>
        <end position="198"/>
    </location>
</feature>
<evidence type="ECO:0000256" key="1">
    <source>
        <dbReference type="ARBA" id="ARBA00007116"/>
    </source>
</evidence>
<dbReference type="CDD" id="cd00432">
    <property type="entry name" value="Ribosomal_L18_L5e"/>
    <property type="match status" value="1"/>
</dbReference>
<dbReference type="AlphaFoldDB" id="A0AAD8IRL5"/>
<accession>A0AAD8IRL5</accession>
<name>A0AAD8IRL5_9APIA</name>
<gene>
    <name evidence="5" type="ORF">POM88_018723</name>
</gene>
<evidence type="ECO:0000256" key="4">
    <source>
        <dbReference type="SAM" id="MobiDB-lite"/>
    </source>
</evidence>
<dbReference type="GO" id="GO:0006412">
    <property type="term" value="P:translation"/>
    <property type="evidence" value="ECO:0007669"/>
    <property type="project" value="InterPro"/>
</dbReference>
<keyword evidence="3" id="KW-0687">Ribonucleoprotein</keyword>
<dbReference type="InterPro" id="IPR057268">
    <property type="entry name" value="Ribosomal_L18"/>
</dbReference>
<comment type="similarity">
    <text evidence="1">Belongs to the universal ribosomal protein uL18 family.</text>
</comment>
<sequence>MFMFSKRGGQLIQLSYFYSQSCSLSAKASKVFGFLNEASPSSSVEYKRGVGNVSSSVHPFSLLSDSRDNVKDYKIEIVDNQTWGVSAGLADAWRGVGQMKDLRNDVVDEFDAYVPSNDSDPDLDEIEDMRIRGNLFYKLDKDSKEYEEYNHEFLRKKSSKNKGGQNETNTEKQSRNSDPIADRPSKNKDGQKESKMKENVTGFSVGSVKLHNFNENYHLTSSLDQIHGVRDGRKVRTPTFNQITAAYHEPFCLDIYISKASVRACIVHRATSKVVVVAHSISKDMKFDLGSTRNATACAAVGKVLAQRALADDIHNAVYTPRRGEKLEGKLLVVLESVIKNGINVKVKIKQRKFKKSGVAPAARNFNTGSVSHQIQSSSKISV</sequence>
<dbReference type="PANTHER" id="PTHR12899">
    <property type="entry name" value="39S RIBOSOMAL PROTEIN L18, MITOCHONDRIAL"/>
    <property type="match status" value="1"/>
</dbReference>
<organism evidence="5 6">
    <name type="scientific">Heracleum sosnowskyi</name>
    <dbReference type="NCBI Taxonomy" id="360622"/>
    <lineage>
        <taxon>Eukaryota</taxon>
        <taxon>Viridiplantae</taxon>
        <taxon>Streptophyta</taxon>
        <taxon>Embryophyta</taxon>
        <taxon>Tracheophyta</taxon>
        <taxon>Spermatophyta</taxon>
        <taxon>Magnoliopsida</taxon>
        <taxon>eudicotyledons</taxon>
        <taxon>Gunneridae</taxon>
        <taxon>Pentapetalae</taxon>
        <taxon>asterids</taxon>
        <taxon>campanulids</taxon>
        <taxon>Apiales</taxon>
        <taxon>Apiaceae</taxon>
        <taxon>Apioideae</taxon>
        <taxon>apioid superclade</taxon>
        <taxon>Tordylieae</taxon>
        <taxon>Tordyliinae</taxon>
        <taxon>Heracleum</taxon>
    </lineage>
</organism>
<protein>
    <submittedName>
        <fullName evidence="5">Ribosomal L18p domain-containing protein</fullName>
    </submittedName>
</protein>
<feature type="compositionally biased region" description="Basic and acidic residues" evidence="4">
    <location>
        <begin position="169"/>
        <end position="198"/>
    </location>
</feature>
<dbReference type="InterPro" id="IPR005484">
    <property type="entry name" value="Ribosomal_uL18_bac/plant/anim"/>
</dbReference>
<comment type="caution">
    <text evidence="5">The sequence shown here is derived from an EMBL/GenBank/DDBJ whole genome shotgun (WGS) entry which is preliminary data.</text>
</comment>
<dbReference type="PANTHER" id="PTHR12899:SF7">
    <property type="entry name" value="EXPRESSED PROTEIN"/>
    <property type="match status" value="1"/>
</dbReference>
<evidence type="ECO:0000256" key="3">
    <source>
        <dbReference type="ARBA" id="ARBA00023274"/>
    </source>
</evidence>
<dbReference type="SUPFAM" id="SSF53137">
    <property type="entry name" value="Translational machinery components"/>
    <property type="match status" value="1"/>
</dbReference>
<evidence type="ECO:0000256" key="2">
    <source>
        <dbReference type="ARBA" id="ARBA00022980"/>
    </source>
</evidence>